<proteinExistence type="predicted"/>
<protein>
    <submittedName>
        <fullName evidence="4">Winged helix-turn-helix domain-containing protein</fullName>
    </submittedName>
</protein>
<feature type="domain" description="OmpR/PhoB-type" evidence="3">
    <location>
        <begin position="14"/>
        <end position="112"/>
    </location>
</feature>
<sequence length="124" mass="13475">MGDFVATGMNFPDPAVLAFDDVALDLPGRRLLRAGHEQPLGTRAFAVLCLLARAPGQVFSPDEILDAVWGRAAVAPGTLHRNIARLRRALGEDVHHPRYLHTVPGYGYRFDRPPLHDAGTSLAS</sequence>
<dbReference type="InterPro" id="IPR001867">
    <property type="entry name" value="OmpR/PhoB-type_DNA-bd"/>
</dbReference>
<accession>A0ABT6XD71</accession>
<keyword evidence="5" id="KW-1185">Reference proteome</keyword>
<evidence type="ECO:0000313" key="5">
    <source>
        <dbReference type="Proteomes" id="UP001321580"/>
    </source>
</evidence>
<dbReference type="InterPro" id="IPR036388">
    <property type="entry name" value="WH-like_DNA-bd_sf"/>
</dbReference>
<name>A0ABT6XD71_9GAMM</name>
<organism evidence="4 5">
    <name type="scientific">Lysobacter stagni</name>
    <dbReference type="NCBI Taxonomy" id="3045172"/>
    <lineage>
        <taxon>Bacteria</taxon>
        <taxon>Pseudomonadati</taxon>
        <taxon>Pseudomonadota</taxon>
        <taxon>Gammaproteobacteria</taxon>
        <taxon>Lysobacterales</taxon>
        <taxon>Lysobacteraceae</taxon>
        <taxon>Lysobacter</taxon>
    </lineage>
</organism>
<dbReference type="CDD" id="cd00383">
    <property type="entry name" value="trans_reg_C"/>
    <property type="match status" value="1"/>
</dbReference>
<dbReference type="SMART" id="SM00862">
    <property type="entry name" value="Trans_reg_C"/>
    <property type="match status" value="1"/>
</dbReference>
<evidence type="ECO:0000256" key="2">
    <source>
        <dbReference type="PROSITE-ProRule" id="PRU01091"/>
    </source>
</evidence>
<dbReference type="Gene3D" id="1.10.10.10">
    <property type="entry name" value="Winged helix-like DNA-binding domain superfamily/Winged helix DNA-binding domain"/>
    <property type="match status" value="1"/>
</dbReference>
<dbReference type="SUPFAM" id="SSF46894">
    <property type="entry name" value="C-terminal effector domain of the bipartite response regulators"/>
    <property type="match status" value="1"/>
</dbReference>
<evidence type="ECO:0000313" key="4">
    <source>
        <dbReference type="EMBL" id="MDI9238091.1"/>
    </source>
</evidence>
<feature type="DNA-binding region" description="OmpR/PhoB-type" evidence="2">
    <location>
        <begin position="14"/>
        <end position="112"/>
    </location>
</feature>
<dbReference type="RefSeq" id="WP_283211575.1">
    <property type="nucleotide sequence ID" value="NZ_JASGBI010000001.1"/>
</dbReference>
<evidence type="ECO:0000256" key="1">
    <source>
        <dbReference type="ARBA" id="ARBA00023125"/>
    </source>
</evidence>
<dbReference type="InterPro" id="IPR016032">
    <property type="entry name" value="Sig_transdc_resp-reg_C-effctor"/>
</dbReference>
<keyword evidence="1 2" id="KW-0238">DNA-binding</keyword>
<reference evidence="4 5" key="1">
    <citation type="submission" date="2023-05" db="EMBL/GenBank/DDBJ databases">
        <title>Lysobacter sp. strain LF1 Genome sequencing and assembly.</title>
        <authorList>
            <person name="Jung Y."/>
        </authorList>
    </citation>
    <scope>NUCLEOTIDE SEQUENCE [LARGE SCALE GENOMIC DNA]</scope>
    <source>
        <strain evidence="4 5">LF1</strain>
    </source>
</reference>
<dbReference type="PROSITE" id="PS51755">
    <property type="entry name" value="OMPR_PHOB"/>
    <property type="match status" value="1"/>
</dbReference>
<dbReference type="EMBL" id="JASGBI010000001">
    <property type="protein sequence ID" value="MDI9238091.1"/>
    <property type="molecule type" value="Genomic_DNA"/>
</dbReference>
<gene>
    <name evidence="4" type="ORF">QLQ15_04110</name>
</gene>
<evidence type="ECO:0000259" key="3">
    <source>
        <dbReference type="PROSITE" id="PS51755"/>
    </source>
</evidence>
<dbReference type="Proteomes" id="UP001321580">
    <property type="component" value="Unassembled WGS sequence"/>
</dbReference>
<comment type="caution">
    <text evidence="4">The sequence shown here is derived from an EMBL/GenBank/DDBJ whole genome shotgun (WGS) entry which is preliminary data.</text>
</comment>
<dbReference type="Pfam" id="PF00486">
    <property type="entry name" value="Trans_reg_C"/>
    <property type="match status" value="1"/>
</dbReference>